<dbReference type="EMBL" id="UYRU01071691">
    <property type="protein sequence ID" value="VDN21331.1"/>
    <property type="molecule type" value="Genomic_DNA"/>
</dbReference>
<sequence>MNCRPPAQSLPVLNSLLRTNGTGKGSSEPDMLMCTLDSLLPASSYSAFITIATLSKHEGARSRRFHFTTKPATPSPPTALRAVSAGPASIQLSWHPPQRPNGKVVEYHINHWRMSLEKSDFLTRDACYGSSLQPLNGMSSHPGEPVWSESQHLAEQCDSEFCCADETGECPDPAGLESHSRSSSRSALIEEEQQRREMIRFEDELHKIILIPREINVTTFALSTMITQCSATVFALITGTIAVINITKAAHMEL</sequence>
<proteinExistence type="predicted"/>
<keyword evidence="2" id="KW-1185">Reference proteome</keyword>
<name>A0A3P7MSZ9_DIBLA</name>
<dbReference type="Proteomes" id="UP000281553">
    <property type="component" value="Unassembled WGS sequence"/>
</dbReference>
<evidence type="ECO:0000313" key="1">
    <source>
        <dbReference type="EMBL" id="VDN21331.1"/>
    </source>
</evidence>
<dbReference type="CDD" id="cd00063">
    <property type="entry name" value="FN3"/>
    <property type="match status" value="1"/>
</dbReference>
<protein>
    <recommendedName>
        <fullName evidence="3">Fibronectin type-III domain-containing protein</fullName>
    </recommendedName>
</protein>
<gene>
    <name evidence="1" type="ORF">DILT_LOCUS13812</name>
</gene>
<dbReference type="AlphaFoldDB" id="A0A3P7MSZ9"/>
<dbReference type="InterPro" id="IPR036116">
    <property type="entry name" value="FN3_sf"/>
</dbReference>
<dbReference type="InterPro" id="IPR013783">
    <property type="entry name" value="Ig-like_fold"/>
</dbReference>
<organism evidence="1 2">
    <name type="scientific">Dibothriocephalus latus</name>
    <name type="common">Fish tapeworm</name>
    <name type="synonym">Diphyllobothrium latum</name>
    <dbReference type="NCBI Taxonomy" id="60516"/>
    <lineage>
        <taxon>Eukaryota</taxon>
        <taxon>Metazoa</taxon>
        <taxon>Spiralia</taxon>
        <taxon>Lophotrochozoa</taxon>
        <taxon>Platyhelminthes</taxon>
        <taxon>Cestoda</taxon>
        <taxon>Eucestoda</taxon>
        <taxon>Diphyllobothriidea</taxon>
        <taxon>Diphyllobothriidae</taxon>
        <taxon>Dibothriocephalus</taxon>
    </lineage>
</organism>
<dbReference type="InterPro" id="IPR003961">
    <property type="entry name" value="FN3_dom"/>
</dbReference>
<accession>A0A3P7MSZ9</accession>
<dbReference type="SUPFAM" id="SSF49265">
    <property type="entry name" value="Fibronectin type III"/>
    <property type="match status" value="1"/>
</dbReference>
<reference evidence="1 2" key="1">
    <citation type="submission" date="2018-11" db="EMBL/GenBank/DDBJ databases">
        <authorList>
            <consortium name="Pathogen Informatics"/>
        </authorList>
    </citation>
    <scope>NUCLEOTIDE SEQUENCE [LARGE SCALE GENOMIC DNA]</scope>
</reference>
<dbReference type="Gene3D" id="2.60.40.10">
    <property type="entry name" value="Immunoglobulins"/>
    <property type="match status" value="1"/>
</dbReference>
<evidence type="ECO:0008006" key="3">
    <source>
        <dbReference type="Google" id="ProtNLM"/>
    </source>
</evidence>
<evidence type="ECO:0000313" key="2">
    <source>
        <dbReference type="Proteomes" id="UP000281553"/>
    </source>
</evidence>